<dbReference type="InterPro" id="IPR041657">
    <property type="entry name" value="HTH_17"/>
</dbReference>
<dbReference type="RefSeq" id="WP_128699784.1">
    <property type="nucleotide sequence ID" value="NZ_CP019384.1"/>
</dbReference>
<proteinExistence type="predicted"/>
<dbReference type="AlphaFoldDB" id="A0A410P4X2"/>
<feature type="domain" description="Helix-turn-helix" evidence="2">
    <location>
        <begin position="6"/>
        <end position="51"/>
    </location>
</feature>
<protein>
    <recommendedName>
        <fullName evidence="2">Helix-turn-helix domain-containing protein</fullName>
    </recommendedName>
</protein>
<dbReference type="InterPro" id="IPR010093">
    <property type="entry name" value="SinI_DNA-bd"/>
</dbReference>
<dbReference type="KEGG" id="vai:BU251_04980"/>
<evidence type="ECO:0000256" key="1">
    <source>
        <dbReference type="SAM" id="Phobius"/>
    </source>
</evidence>
<organism evidence="3 4">
    <name type="scientific">Velamenicoccus archaeovorus</name>
    <dbReference type="NCBI Taxonomy" id="1930593"/>
    <lineage>
        <taxon>Bacteria</taxon>
        <taxon>Pseudomonadati</taxon>
        <taxon>Candidatus Omnitrophota</taxon>
        <taxon>Candidatus Velamenicoccus</taxon>
    </lineage>
</organism>
<dbReference type="Proteomes" id="UP000287243">
    <property type="component" value="Chromosome"/>
</dbReference>
<name>A0A410P4X2_VELA1</name>
<reference evidence="3 4" key="1">
    <citation type="submission" date="2017-01" db="EMBL/GenBank/DDBJ databases">
        <title>First insights into the biology of 'candidatus Vampirococcus archaeovorus'.</title>
        <authorList>
            <person name="Kizina J."/>
            <person name="Jordan S."/>
            <person name="Stueber K."/>
            <person name="Reinhardt R."/>
            <person name="Harder J."/>
        </authorList>
    </citation>
    <scope>NUCLEOTIDE SEQUENCE [LARGE SCALE GENOMIC DNA]</scope>
    <source>
        <strain evidence="3 4">LiM</strain>
    </source>
</reference>
<sequence>MATHKLLTIREVASYLNITEKEVVELAESGVIPAYKVGGVYLRFKKEQLDQVRPGIKPNQSLVTIEGTLIEKVRDFIYHNDFYILSLIVIFFLLYFIVKL</sequence>
<evidence type="ECO:0000313" key="4">
    <source>
        <dbReference type="Proteomes" id="UP000287243"/>
    </source>
</evidence>
<feature type="transmembrane region" description="Helical" evidence="1">
    <location>
        <begin position="82"/>
        <end position="98"/>
    </location>
</feature>
<evidence type="ECO:0000259" key="2">
    <source>
        <dbReference type="Pfam" id="PF12728"/>
    </source>
</evidence>
<evidence type="ECO:0000313" key="3">
    <source>
        <dbReference type="EMBL" id="QAT17128.1"/>
    </source>
</evidence>
<dbReference type="GO" id="GO:0003677">
    <property type="term" value="F:DNA binding"/>
    <property type="evidence" value="ECO:0007669"/>
    <property type="project" value="InterPro"/>
</dbReference>
<keyword evidence="4" id="KW-1185">Reference proteome</keyword>
<dbReference type="OrthoDB" id="9805928at2"/>
<gene>
    <name evidence="3" type="ORF">BU251_04980</name>
</gene>
<accession>A0A410P4X2</accession>
<keyword evidence="1" id="KW-0812">Transmembrane</keyword>
<dbReference type="EMBL" id="CP019384">
    <property type="protein sequence ID" value="QAT17128.1"/>
    <property type="molecule type" value="Genomic_DNA"/>
</dbReference>
<keyword evidence="1" id="KW-0472">Membrane</keyword>
<dbReference type="NCBIfam" id="TIGR01764">
    <property type="entry name" value="excise"/>
    <property type="match status" value="1"/>
</dbReference>
<dbReference type="Pfam" id="PF12728">
    <property type="entry name" value="HTH_17"/>
    <property type="match status" value="1"/>
</dbReference>
<keyword evidence="1" id="KW-1133">Transmembrane helix</keyword>